<dbReference type="AlphaFoldDB" id="A0A8J3K991"/>
<gene>
    <name evidence="3" type="ORF">Cci01nite_40850</name>
</gene>
<dbReference type="InterPro" id="IPR050267">
    <property type="entry name" value="Anti-sigma-factor_SerPK"/>
</dbReference>
<keyword evidence="1" id="KW-0418">Kinase</keyword>
<dbReference type="Proteomes" id="UP000659904">
    <property type="component" value="Unassembled WGS sequence"/>
</dbReference>
<evidence type="ECO:0000313" key="3">
    <source>
        <dbReference type="EMBL" id="GIF98991.1"/>
    </source>
</evidence>
<keyword evidence="1" id="KW-0723">Serine/threonine-protein kinase</keyword>
<dbReference type="PANTHER" id="PTHR35526:SF3">
    <property type="entry name" value="ANTI-SIGMA-F FACTOR RSBW"/>
    <property type="match status" value="1"/>
</dbReference>
<keyword evidence="4" id="KW-1185">Reference proteome</keyword>
<dbReference type="InterPro" id="IPR036890">
    <property type="entry name" value="HATPase_C_sf"/>
</dbReference>
<keyword evidence="1" id="KW-0808">Transferase</keyword>
<dbReference type="Gene3D" id="3.30.565.10">
    <property type="entry name" value="Histidine kinase-like ATPase, C-terminal domain"/>
    <property type="match status" value="1"/>
</dbReference>
<reference evidence="3 4" key="1">
    <citation type="submission" date="2021-01" db="EMBL/GenBank/DDBJ databases">
        <title>Whole genome shotgun sequence of Catellatospora citrea NBRC 14495.</title>
        <authorList>
            <person name="Komaki H."/>
            <person name="Tamura T."/>
        </authorList>
    </citation>
    <scope>NUCLEOTIDE SEQUENCE [LARGE SCALE GENOMIC DNA]</scope>
    <source>
        <strain evidence="3 4">NBRC 14495</strain>
    </source>
</reference>
<feature type="domain" description="Histidine kinase/HSP90-like ATPase" evidence="2">
    <location>
        <begin position="53"/>
        <end position="151"/>
    </location>
</feature>
<proteinExistence type="predicted"/>
<organism evidence="3 4">
    <name type="scientific">Catellatospora citrea</name>
    <dbReference type="NCBI Taxonomy" id="53366"/>
    <lineage>
        <taxon>Bacteria</taxon>
        <taxon>Bacillati</taxon>
        <taxon>Actinomycetota</taxon>
        <taxon>Actinomycetes</taxon>
        <taxon>Micromonosporales</taxon>
        <taxon>Micromonosporaceae</taxon>
        <taxon>Catellatospora</taxon>
    </lineage>
</organism>
<dbReference type="Pfam" id="PF13581">
    <property type="entry name" value="HATPase_c_2"/>
    <property type="match status" value="1"/>
</dbReference>
<evidence type="ECO:0000256" key="1">
    <source>
        <dbReference type="ARBA" id="ARBA00022527"/>
    </source>
</evidence>
<dbReference type="SMART" id="SM00387">
    <property type="entry name" value="HATPase_c"/>
    <property type="match status" value="1"/>
</dbReference>
<dbReference type="InterPro" id="IPR003594">
    <property type="entry name" value="HATPase_dom"/>
</dbReference>
<dbReference type="EMBL" id="BONH01000018">
    <property type="protein sequence ID" value="GIF98991.1"/>
    <property type="molecule type" value="Genomic_DNA"/>
</dbReference>
<dbReference type="SUPFAM" id="SSF55874">
    <property type="entry name" value="ATPase domain of HSP90 chaperone/DNA topoisomerase II/histidine kinase"/>
    <property type="match status" value="1"/>
</dbReference>
<evidence type="ECO:0000313" key="4">
    <source>
        <dbReference type="Proteomes" id="UP000659904"/>
    </source>
</evidence>
<comment type="caution">
    <text evidence="3">The sequence shown here is derived from an EMBL/GenBank/DDBJ whole genome shotgun (WGS) entry which is preliminary data.</text>
</comment>
<name>A0A8J3K991_9ACTN</name>
<dbReference type="PANTHER" id="PTHR35526">
    <property type="entry name" value="ANTI-SIGMA-F FACTOR RSBW-RELATED"/>
    <property type="match status" value="1"/>
</dbReference>
<accession>A0A8J3K991</accession>
<evidence type="ECO:0000259" key="2">
    <source>
        <dbReference type="SMART" id="SM00387"/>
    </source>
</evidence>
<dbReference type="CDD" id="cd16936">
    <property type="entry name" value="HATPase_RsbW-like"/>
    <property type="match status" value="1"/>
</dbReference>
<sequence>MTTEPHRRSQQAPPDSLPVDAVLLLELAFTETELVGLRSAVAAHASETGMPADRVEVLVFVAYELATNAVRHGGGSGRLQLWAAADVVYCRIFDDGPGIPTGVEGKVRPEPGSSGSRGLWLVRTFAESMHITAGGGGSAGTTVTAMIPFQR</sequence>
<dbReference type="RefSeq" id="WP_120318995.1">
    <property type="nucleotide sequence ID" value="NZ_BONH01000018.1"/>
</dbReference>
<dbReference type="GO" id="GO:0004674">
    <property type="term" value="F:protein serine/threonine kinase activity"/>
    <property type="evidence" value="ECO:0007669"/>
    <property type="project" value="UniProtKB-KW"/>
</dbReference>
<protein>
    <recommendedName>
        <fullName evidence="2">Histidine kinase/HSP90-like ATPase domain-containing protein</fullName>
    </recommendedName>
</protein>